<evidence type="ECO:0000256" key="3">
    <source>
        <dbReference type="ARBA" id="ARBA00022475"/>
    </source>
</evidence>
<keyword evidence="7" id="KW-0811">Translocation</keyword>
<keyword evidence="5" id="KW-0653">Protein transport</keyword>
<gene>
    <name evidence="10" type="primary">secE</name>
    <name evidence="10" type="ORF">SHI21_01845</name>
</gene>
<keyword evidence="2" id="KW-0813">Transport</keyword>
<dbReference type="Proteomes" id="UP001302274">
    <property type="component" value="Unassembled WGS sequence"/>
</dbReference>
<proteinExistence type="predicted"/>
<comment type="subcellular location">
    <subcellularLocation>
        <location evidence="1">Membrane</location>
    </subcellularLocation>
</comment>
<keyword evidence="8 9" id="KW-0472">Membrane</keyword>
<feature type="transmembrane region" description="Helical" evidence="9">
    <location>
        <begin position="49"/>
        <end position="68"/>
    </location>
</feature>
<protein>
    <submittedName>
        <fullName evidence="10">Preprotein translocase subunit SecE</fullName>
    </submittedName>
</protein>
<sequence length="128" mass="14224">MSIIKSEDSRKWITALTVIASVLAGYVVYKFVGQLGDWFDLETKISSYSMVAQGLGFLTGVGTFIYILKNSETSSYLQEVYNELVKVVWPSKDATVKMTIGIAIALVIVAGIFTAVDFIFKKILEFVY</sequence>
<feature type="transmembrane region" description="Helical" evidence="9">
    <location>
        <begin position="100"/>
        <end position="120"/>
    </location>
</feature>
<comment type="caution">
    <text evidence="10">The sequence shown here is derived from an EMBL/GenBank/DDBJ whole genome shotgun (WGS) entry which is preliminary data.</text>
</comment>
<keyword evidence="4 9" id="KW-0812">Transmembrane</keyword>
<evidence type="ECO:0000256" key="4">
    <source>
        <dbReference type="ARBA" id="ARBA00022692"/>
    </source>
</evidence>
<accession>A0ABU5VSC7</accession>
<evidence type="ECO:0000256" key="1">
    <source>
        <dbReference type="ARBA" id="ARBA00004370"/>
    </source>
</evidence>
<keyword evidence="3" id="KW-1003">Cell membrane</keyword>
<evidence type="ECO:0000256" key="8">
    <source>
        <dbReference type="ARBA" id="ARBA00023136"/>
    </source>
</evidence>
<reference evidence="10 11" key="1">
    <citation type="submission" date="2023-11" db="EMBL/GenBank/DDBJ databases">
        <title>A Novel Polar Bacteriovorax (B. antarcticus) Isolated from the Biocrust in Antarctica.</title>
        <authorList>
            <person name="Mun W."/>
            <person name="Choi S.Y."/>
            <person name="Mitchell R.J."/>
        </authorList>
    </citation>
    <scope>NUCLEOTIDE SEQUENCE [LARGE SCALE GENOMIC DNA]</scope>
    <source>
        <strain evidence="10 11">PP10</strain>
    </source>
</reference>
<keyword evidence="11" id="KW-1185">Reference proteome</keyword>
<evidence type="ECO:0000256" key="6">
    <source>
        <dbReference type="ARBA" id="ARBA00022989"/>
    </source>
</evidence>
<organism evidence="10 11">
    <name type="scientific">Bacteriovorax antarcticus</name>
    <dbReference type="NCBI Taxonomy" id="3088717"/>
    <lineage>
        <taxon>Bacteria</taxon>
        <taxon>Pseudomonadati</taxon>
        <taxon>Bdellovibrionota</taxon>
        <taxon>Bacteriovoracia</taxon>
        <taxon>Bacteriovoracales</taxon>
        <taxon>Bacteriovoracaceae</taxon>
        <taxon>Bacteriovorax</taxon>
    </lineage>
</organism>
<dbReference type="PANTHER" id="PTHR33910">
    <property type="entry name" value="PROTEIN TRANSLOCASE SUBUNIT SECE"/>
    <property type="match status" value="1"/>
</dbReference>
<dbReference type="InterPro" id="IPR038379">
    <property type="entry name" value="SecE_sf"/>
</dbReference>
<evidence type="ECO:0000313" key="10">
    <source>
        <dbReference type="EMBL" id="MEA9354920.1"/>
    </source>
</evidence>
<evidence type="ECO:0000256" key="7">
    <source>
        <dbReference type="ARBA" id="ARBA00023010"/>
    </source>
</evidence>
<feature type="transmembrane region" description="Helical" evidence="9">
    <location>
        <begin position="12"/>
        <end position="29"/>
    </location>
</feature>
<dbReference type="EMBL" id="JAYGJQ010000001">
    <property type="protein sequence ID" value="MEA9354920.1"/>
    <property type="molecule type" value="Genomic_DNA"/>
</dbReference>
<evidence type="ECO:0000256" key="5">
    <source>
        <dbReference type="ARBA" id="ARBA00022927"/>
    </source>
</evidence>
<evidence type="ECO:0000256" key="9">
    <source>
        <dbReference type="SAM" id="Phobius"/>
    </source>
</evidence>
<evidence type="ECO:0000313" key="11">
    <source>
        <dbReference type="Proteomes" id="UP001302274"/>
    </source>
</evidence>
<dbReference type="InterPro" id="IPR005807">
    <property type="entry name" value="SecE_bac"/>
</dbReference>
<evidence type="ECO:0000256" key="2">
    <source>
        <dbReference type="ARBA" id="ARBA00022448"/>
    </source>
</evidence>
<dbReference type="InterPro" id="IPR001901">
    <property type="entry name" value="Translocase_SecE/Sec61-g"/>
</dbReference>
<name>A0ABU5VSC7_9BACT</name>
<dbReference type="PANTHER" id="PTHR33910:SF1">
    <property type="entry name" value="PROTEIN TRANSLOCASE SUBUNIT SECE"/>
    <property type="match status" value="1"/>
</dbReference>
<dbReference type="RefSeq" id="WP_323574413.1">
    <property type="nucleotide sequence ID" value="NZ_JAYGJQ010000001.1"/>
</dbReference>
<dbReference type="Gene3D" id="1.20.5.1030">
    <property type="entry name" value="Preprotein translocase secy subunit"/>
    <property type="match status" value="1"/>
</dbReference>
<dbReference type="NCBIfam" id="TIGR00964">
    <property type="entry name" value="secE_bact"/>
    <property type="match status" value="1"/>
</dbReference>
<dbReference type="Pfam" id="PF00584">
    <property type="entry name" value="SecE"/>
    <property type="match status" value="1"/>
</dbReference>
<keyword evidence="6 9" id="KW-1133">Transmembrane helix</keyword>